<dbReference type="Proteomes" id="UP000538147">
    <property type="component" value="Unassembled WGS sequence"/>
</dbReference>
<dbReference type="GO" id="GO:0016757">
    <property type="term" value="F:glycosyltransferase activity"/>
    <property type="evidence" value="ECO:0007669"/>
    <property type="project" value="UniProtKB-ARBA"/>
</dbReference>
<reference evidence="2 3" key="1">
    <citation type="submission" date="2020-08" db="EMBL/GenBank/DDBJ databases">
        <title>Genomic Encyclopedia of Type Strains, Phase IV (KMG-IV): sequencing the most valuable type-strain genomes for metagenomic binning, comparative biology and taxonomic classification.</title>
        <authorList>
            <person name="Goeker M."/>
        </authorList>
    </citation>
    <scope>NUCLEOTIDE SEQUENCE [LARGE SCALE GENOMIC DNA]</scope>
    <source>
        <strain evidence="2 3">DSM 102189</strain>
    </source>
</reference>
<dbReference type="InterPro" id="IPR028098">
    <property type="entry name" value="Glyco_trans_4-like_N"/>
</dbReference>
<dbReference type="SUPFAM" id="SSF53756">
    <property type="entry name" value="UDP-Glycosyltransferase/glycogen phosphorylase"/>
    <property type="match status" value="1"/>
</dbReference>
<dbReference type="Gene3D" id="3.40.50.2000">
    <property type="entry name" value="Glycogen Phosphorylase B"/>
    <property type="match status" value="2"/>
</dbReference>
<comment type="caution">
    <text evidence="2">The sequence shown here is derived from an EMBL/GenBank/DDBJ whole genome shotgun (WGS) entry which is preliminary data.</text>
</comment>
<sequence length="382" mass="40470">MRVLTFLHAFGPGGVERDALRLLQALTAAGPSEQAMDVPLVMGRLTGPMADDARGLEVHALDGASDRTAGYETLWMIAKLPAQIRALRPDVLFCPGNAYAVVAAAMRLWLGRRCPPIVIKISNDLERRDLPVPVRWGYHLWVRLQMRLFDAVIAMAPAAVEEISRIGRIAPDRITMIPNPCFSEAELGRLAATAAARRPAAQGTRFLCIGRLARQKNMANLLRAFADAAGPDDRLTIIGEGGARAALEALAEELGIDARVSMPGHLSDPVPAMAAHDVFVLASDYEGLGVVVLEALAAGLPVVATDCSINMADLLAEGRGLLVPVRDPAALGAAMQVMAARVRAGDGPDPAAMLAMARAFTVEKGLPAHRALFAGTSRHAAS</sequence>
<keyword evidence="2" id="KW-0808">Transferase</keyword>
<dbReference type="Pfam" id="PF13692">
    <property type="entry name" value="Glyco_trans_1_4"/>
    <property type="match status" value="1"/>
</dbReference>
<dbReference type="RefSeq" id="WP_184199077.1">
    <property type="nucleotide sequence ID" value="NZ_JACIIV010000013.1"/>
</dbReference>
<feature type="domain" description="Glycosyltransferase subfamily 4-like N-terminal" evidence="1">
    <location>
        <begin position="12"/>
        <end position="180"/>
    </location>
</feature>
<name>A0A841L4N9_9SPHN</name>
<dbReference type="EMBL" id="JACIIV010000013">
    <property type="protein sequence ID" value="MBB6227819.1"/>
    <property type="molecule type" value="Genomic_DNA"/>
</dbReference>
<gene>
    <name evidence="2" type="ORF">FHS79_002000</name>
</gene>
<dbReference type="AlphaFoldDB" id="A0A841L4N9"/>
<organism evidence="2 3">
    <name type="scientific">Polymorphobacter multimanifer</name>
    <dbReference type="NCBI Taxonomy" id="1070431"/>
    <lineage>
        <taxon>Bacteria</taxon>
        <taxon>Pseudomonadati</taxon>
        <taxon>Pseudomonadota</taxon>
        <taxon>Alphaproteobacteria</taxon>
        <taxon>Sphingomonadales</taxon>
        <taxon>Sphingosinicellaceae</taxon>
        <taxon>Polymorphobacter</taxon>
    </lineage>
</organism>
<keyword evidence="3" id="KW-1185">Reference proteome</keyword>
<accession>A0A841L4N9</accession>
<dbReference type="Pfam" id="PF13439">
    <property type="entry name" value="Glyco_transf_4"/>
    <property type="match status" value="1"/>
</dbReference>
<proteinExistence type="predicted"/>
<dbReference type="PANTHER" id="PTHR12526">
    <property type="entry name" value="GLYCOSYLTRANSFERASE"/>
    <property type="match status" value="1"/>
</dbReference>
<evidence type="ECO:0000259" key="1">
    <source>
        <dbReference type="Pfam" id="PF13439"/>
    </source>
</evidence>
<evidence type="ECO:0000313" key="2">
    <source>
        <dbReference type="EMBL" id="MBB6227819.1"/>
    </source>
</evidence>
<dbReference type="CDD" id="cd03811">
    <property type="entry name" value="GT4_GT28_WabH-like"/>
    <property type="match status" value="1"/>
</dbReference>
<evidence type="ECO:0000313" key="3">
    <source>
        <dbReference type="Proteomes" id="UP000538147"/>
    </source>
</evidence>
<protein>
    <submittedName>
        <fullName evidence="2">Glycosyltransferase involved in cell wall biosynthesis</fullName>
    </submittedName>
</protein>